<proteinExistence type="predicted"/>
<gene>
    <name evidence="3" type="ORF">J2804_005754</name>
</gene>
<evidence type="ECO:0000256" key="2">
    <source>
        <dbReference type="SAM" id="MobiDB-lite"/>
    </source>
</evidence>
<evidence type="ECO:0008006" key="5">
    <source>
        <dbReference type="Google" id="ProtNLM"/>
    </source>
</evidence>
<accession>A0ABU1LZY7</accession>
<reference evidence="3 4" key="1">
    <citation type="submission" date="2023-07" db="EMBL/GenBank/DDBJ databases">
        <title>Sorghum-associated microbial communities from plants grown in Nebraska, USA.</title>
        <authorList>
            <person name="Schachtman D."/>
        </authorList>
    </citation>
    <scope>NUCLEOTIDE SEQUENCE [LARGE SCALE GENOMIC DNA]</scope>
    <source>
        <strain evidence="3 4">DS1316</strain>
    </source>
</reference>
<dbReference type="Gene3D" id="1.10.443.10">
    <property type="entry name" value="Intergrase catalytic core"/>
    <property type="match status" value="1"/>
</dbReference>
<protein>
    <recommendedName>
        <fullName evidence="5">Phage integrase family protein</fullName>
    </recommendedName>
</protein>
<dbReference type="Proteomes" id="UP001264340">
    <property type="component" value="Unassembled WGS sequence"/>
</dbReference>
<dbReference type="InterPro" id="IPR011010">
    <property type="entry name" value="DNA_brk_join_enz"/>
</dbReference>
<evidence type="ECO:0000313" key="4">
    <source>
        <dbReference type="Proteomes" id="UP001264340"/>
    </source>
</evidence>
<dbReference type="EMBL" id="JAVDRP010000017">
    <property type="protein sequence ID" value="MDR6412319.1"/>
    <property type="molecule type" value="Genomic_DNA"/>
</dbReference>
<keyword evidence="1" id="KW-0233">DNA recombination</keyword>
<feature type="region of interest" description="Disordered" evidence="2">
    <location>
        <begin position="108"/>
        <end position="129"/>
    </location>
</feature>
<comment type="caution">
    <text evidence="3">The sequence shown here is derived from an EMBL/GenBank/DDBJ whole genome shotgun (WGS) entry which is preliminary data.</text>
</comment>
<sequence length="192" mass="20896">MLDSQKLPGHFRLLFKDFGHICQAWSNWLYPKEPPHGVAMPRLQGAAVGGPGTSGAYPCTDACRATRLRCRCSRTGSRLACHQYRCRTQTSRCCCRCGAPAGVNSGASAATRPSGSLSPGCATRRSPTPAPTHWLRHTYAKGLPQAEQDGLDASAALEIMGHRDLRTFCQYFDDEPLKRALATHLARARAAR</sequence>
<dbReference type="SUPFAM" id="SSF56349">
    <property type="entry name" value="DNA breaking-rejoining enzymes"/>
    <property type="match status" value="1"/>
</dbReference>
<keyword evidence="4" id="KW-1185">Reference proteome</keyword>
<evidence type="ECO:0000313" key="3">
    <source>
        <dbReference type="EMBL" id="MDR6412319.1"/>
    </source>
</evidence>
<dbReference type="InterPro" id="IPR013762">
    <property type="entry name" value="Integrase-like_cat_sf"/>
</dbReference>
<feature type="compositionally biased region" description="Polar residues" evidence="2">
    <location>
        <begin position="108"/>
        <end position="117"/>
    </location>
</feature>
<name>A0ABU1LZY7_9BURK</name>
<organism evidence="3 4">
    <name type="scientific">Paraburkholderia terricola</name>
    <dbReference type="NCBI Taxonomy" id="169427"/>
    <lineage>
        <taxon>Bacteria</taxon>
        <taxon>Pseudomonadati</taxon>
        <taxon>Pseudomonadota</taxon>
        <taxon>Betaproteobacteria</taxon>
        <taxon>Burkholderiales</taxon>
        <taxon>Burkholderiaceae</taxon>
        <taxon>Paraburkholderia</taxon>
    </lineage>
</organism>
<evidence type="ECO:0000256" key="1">
    <source>
        <dbReference type="ARBA" id="ARBA00023172"/>
    </source>
</evidence>